<feature type="compositionally biased region" description="Basic and acidic residues" evidence="1">
    <location>
        <begin position="61"/>
        <end position="70"/>
    </location>
</feature>
<feature type="region of interest" description="Disordered" evidence="1">
    <location>
        <begin position="61"/>
        <end position="99"/>
    </location>
</feature>
<evidence type="ECO:0000256" key="1">
    <source>
        <dbReference type="SAM" id="MobiDB-lite"/>
    </source>
</evidence>
<dbReference type="Proteomes" id="UP000282582">
    <property type="component" value="Unassembled WGS sequence"/>
</dbReference>
<evidence type="ECO:0000313" key="2">
    <source>
        <dbReference type="EMBL" id="RMX91277.1"/>
    </source>
</evidence>
<organism evidence="2 3">
    <name type="scientific">Hortaea werneckii</name>
    <name type="common">Black yeast</name>
    <name type="synonym">Cladosporium werneckii</name>
    <dbReference type="NCBI Taxonomy" id="91943"/>
    <lineage>
        <taxon>Eukaryota</taxon>
        <taxon>Fungi</taxon>
        <taxon>Dikarya</taxon>
        <taxon>Ascomycota</taxon>
        <taxon>Pezizomycotina</taxon>
        <taxon>Dothideomycetes</taxon>
        <taxon>Dothideomycetidae</taxon>
        <taxon>Mycosphaerellales</taxon>
        <taxon>Teratosphaeriaceae</taxon>
        <taxon>Hortaea</taxon>
    </lineage>
</organism>
<feature type="compositionally biased region" description="Basic residues" evidence="1">
    <location>
        <begin position="71"/>
        <end position="89"/>
    </location>
</feature>
<dbReference type="AlphaFoldDB" id="A0A3M6XKB7"/>
<comment type="caution">
    <text evidence="2">The sequence shown here is derived from an EMBL/GenBank/DDBJ whole genome shotgun (WGS) entry which is preliminary data.</text>
</comment>
<accession>A0A3M6XKB7</accession>
<protein>
    <submittedName>
        <fullName evidence="2">Uncharacterized protein</fullName>
    </submittedName>
</protein>
<dbReference type="EMBL" id="QWIK01001999">
    <property type="protein sequence ID" value="RMX91277.1"/>
    <property type="molecule type" value="Genomic_DNA"/>
</dbReference>
<sequence>MLRSLRTAHILYDRRRDSMLSRIERTTRVEFDEWKWKVSYALPLHGKDYWTTKMEKLAEEEQKKSQEQLGRKKSLKRFSWKRKSTKSKRLPATSGAADG</sequence>
<proteinExistence type="predicted"/>
<name>A0A3M6XKB7_HORWE</name>
<gene>
    <name evidence="2" type="ORF">D0868_14084</name>
</gene>
<reference evidence="2 3" key="1">
    <citation type="journal article" date="2018" name="BMC Genomics">
        <title>Genomic evidence for intraspecific hybridization in a clonal and extremely halotolerant yeast.</title>
        <authorList>
            <person name="Gostincar C."/>
            <person name="Stajich J.E."/>
            <person name="Zupancic J."/>
            <person name="Zalar P."/>
            <person name="Gunde-Cimerman N."/>
        </authorList>
    </citation>
    <scope>NUCLEOTIDE SEQUENCE [LARGE SCALE GENOMIC DNA]</scope>
    <source>
        <strain evidence="2 3">EXF-6654</strain>
    </source>
</reference>
<dbReference type="VEuPathDB" id="FungiDB:BTJ68_05446"/>
<evidence type="ECO:0000313" key="3">
    <source>
        <dbReference type="Proteomes" id="UP000282582"/>
    </source>
</evidence>